<keyword evidence="3" id="KW-1185">Reference proteome</keyword>
<evidence type="ECO:0000256" key="1">
    <source>
        <dbReference type="SAM" id="Phobius"/>
    </source>
</evidence>
<evidence type="ECO:0000313" key="3">
    <source>
        <dbReference type="Proteomes" id="UP000317093"/>
    </source>
</evidence>
<keyword evidence="1" id="KW-1133">Transmembrane helix</keyword>
<reference evidence="2 3" key="1">
    <citation type="submission" date="2019-02" db="EMBL/GenBank/DDBJ databases">
        <title>Deep-cultivation of Planctomycetes and their phenomic and genomic characterization uncovers novel biology.</title>
        <authorList>
            <person name="Wiegand S."/>
            <person name="Jogler M."/>
            <person name="Boedeker C."/>
            <person name="Pinto D."/>
            <person name="Vollmers J."/>
            <person name="Rivas-Marin E."/>
            <person name="Kohn T."/>
            <person name="Peeters S.H."/>
            <person name="Heuer A."/>
            <person name="Rast P."/>
            <person name="Oberbeckmann S."/>
            <person name="Bunk B."/>
            <person name="Jeske O."/>
            <person name="Meyerdierks A."/>
            <person name="Storesund J.E."/>
            <person name="Kallscheuer N."/>
            <person name="Luecker S."/>
            <person name="Lage O.M."/>
            <person name="Pohl T."/>
            <person name="Merkel B.J."/>
            <person name="Hornburger P."/>
            <person name="Mueller R.-W."/>
            <person name="Bruemmer F."/>
            <person name="Labrenz M."/>
            <person name="Spormann A.M."/>
            <person name="Op den Camp H."/>
            <person name="Overmann J."/>
            <person name="Amann R."/>
            <person name="Jetten M.S.M."/>
            <person name="Mascher T."/>
            <person name="Medema M.H."/>
            <person name="Devos D.P."/>
            <person name="Kaster A.-K."/>
            <person name="Ovreas L."/>
            <person name="Rohde M."/>
            <person name="Galperin M.Y."/>
            <person name="Jogler C."/>
        </authorList>
    </citation>
    <scope>NUCLEOTIDE SEQUENCE [LARGE SCALE GENOMIC DNA]</scope>
    <source>
        <strain evidence="2 3">Pan216</strain>
    </source>
</reference>
<feature type="transmembrane region" description="Helical" evidence="1">
    <location>
        <begin position="85"/>
        <end position="104"/>
    </location>
</feature>
<sequence>MAAFREHVTVSSLLGVGFAGTCAASGVKWSYAILGGILCGVGGMLPDLDSASGKPIRELFGLLAAVVPMMLIPKAHEWGLMPDEFVLAAVVIYFLIRFGASWFLRQLTVHRGMFHSLPAAFIAAEIAFLSYNASDVHGKLVMACGVMLGFLSHLILDEVYSVDIDGVKIHIKHSAGTALKFFSPHVLATATTWMIFLGLTGAICYEQGIVDVPAIAAHAEQAIAGAETETTQR</sequence>
<feature type="transmembrane region" description="Helical" evidence="1">
    <location>
        <begin position="181"/>
        <end position="203"/>
    </location>
</feature>
<dbReference type="InterPro" id="IPR007404">
    <property type="entry name" value="YdjM-like"/>
</dbReference>
<dbReference type="Proteomes" id="UP000317093">
    <property type="component" value="Chromosome"/>
</dbReference>
<dbReference type="AlphaFoldDB" id="A0A518B4Q6"/>
<proteinExistence type="predicted"/>
<dbReference type="EMBL" id="CP036279">
    <property type="protein sequence ID" value="QDU61944.1"/>
    <property type="molecule type" value="Genomic_DNA"/>
</dbReference>
<evidence type="ECO:0000313" key="2">
    <source>
        <dbReference type="EMBL" id="QDU61944.1"/>
    </source>
</evidence>
<dbReference type="Pfam" id="PF04307">
    <property type="entry name" value="YdjM"/>
    <property type="match status" value="1"/>
</dbReference>
<evidence type="ECO:0008006" key="4">
    <source>
        <dbReference type="Google" id="ProtNLM"/>
    </source>
</evidence>
<accession>A0A518B4Q6</accession>
<organism evidence="2 3">
    <name type="scientific">Kolteria novifilia</name>
    <dbReference type="NCBI Taxonomy" id="2527975"/>
    <lineage>
        <taxon>Bacteria</taxon>
        <taxon>Pseudomonadati</taxon>
        <taxon>Planctomycetota</taxon>
        <taxon>Planctomycetia</taxon>
        <taxon>Kolteriales</taxon>
        <taxon>Kolteriaceae</taxon>
        <taxon>Kolteria</taxon>
    </lineage>
</organism>
<dbReference type="RefSeq" id="WP_145258467.1">
    <property type="nucleotide sequence ID" value="NZ_CP036279.1"/>
</dbReference>
<dbReference type="OrthoDB" id="5295350at2"/>
<keyword evidence="1" id="KW-0812">Transmembrane</keyword>
<name>A0A518B4Q6_9BACT</name>
<protein>
    <recommendedName>
        <fullName evidence="4">Inner membrane protein</fullName>
    </recommendedName>
</protein>
<dbReference type="KEGG" id="knv:Pan216_28090"/>
<keyword evidence="1" id="KW-0472">Membrane</keyword>
<gene>
    <name evidence="2" type="ORF">Pan216_28090</name>
</gene>